<keyword evidence="7" id="KW-1185">Reference proteome</keyword>
<dbReference type="PANTHER" id="PTHR12220:SF13">
    <property type="entry name" value="LARGE RIBOSOMAL SUBUNIT PROTEIN UL16M"/>
    <property type="match status" value="1"/>
</dbReference>
<sequence length="243" mass="28229">MNINVWSLLRRSGRGSVLIYCTAGMKMLERPLEFGPVIFPPGEQRHLPPVPKAPVFDATRKEEAKYATKRLIEIRGPELVHTKLIHRQYGLRAKLGGFLHHCHFESIRKAVNPRLDKKAFAIWRVDPPWLPRTKIPQGMKLGGGKRSIHHYVTPVRSGRIIVELGGHVTIDQALRMLCNAAGTLPMPAEMVSQADLDEEEEREEFIAKNNLNRFTWEYVMKWNMQNCYRWLSPYDYIWKGKYR</sequence>
<dbReference type="GO" id="GO:0005762">
    <property type="term" value="C:mitochondrial large ribosomal subunit"/>
    <property type="evidence" value="ECO:0007669"/>
    <property type="project" value="TreeGrafter"/>
</dbReference>
<evidence type="ECO:0000256" key="1">
    <source>
        <dbReference type="ARBA" id="ARBA00008931"/>
    </source>
</evidence>
<dbReference type="AlphaFoldDB" id="A0A085MAR8"/>
<dbReference type="PANTHER" id="PTHR12220">
    <property type="entry name" value="50S/60S RIBOSOMAL PROTEIN L16"/>
    <property type="match status" value="1"/>
</dbReference>
<reference evidence="5 7" key="1">
    <citation type="journal article" date="2014" name="Nat. Genet.">
        <title>Genome and transcriptome of the porcine whipworm Trichuris suis.</title>
        <authorList>
            <person name="Jex A.R."/>
            <person name="Nejsum P."/>
            <person name="Schwarz E.M."/>
            <person name="Hu L."/>
            <person name="Young N.D."/>
            <person name="Hall R.S."/>
            <person name="Korhonen P.K."/>
            <person name="Liao S."/>
            <person name="Thamsborg S."/>
            <person name="Xia J."/>
            <person name="Xu P."/>
            <person name="Wang S."/>
            <person name="Scheerlinck J.P."/>
            <person name="Hofmann A."/>
            <person name="Sternberg P.W."/>
            <person name="Wang J."/>
            <person name="Gasser R.B."/>
        </authorList>
    </citation>
    <scope>NUCLEOTIDE SEQUENCE [LARGE SCALE GENOMIC DNA]</scope>
    <source>
        <strain evidence="6">DCEP-RM93F</strain>
        <strain evidence="5">DCEP-RM93M</strain>
    </source>
</reference>
<dbReference type="GO" id="GO:0032543">
    <property type="term" value="P:mitochondrial translation"/>
    <property type="evidence" value="ECO:0007669"/>
    <property type="project" value="TreeGrafter"/>
</dbReference>
<dbReference type="InterPro" id="IPR047873">
    <property type="entry name" value="Ribosomal_uL16"/>
</dbReference>
<organism evidence="5 7">
    <name type="scientific">Trichuris suis</name>
    <name type="common">pig whipworm</name>
    <dbReference type="NCBI Taxonomy" id="68888"/>
    <lineage>
        <taxon>Eukaryota</taxon>
        <taxon>Metazoa</taxon>
        <taxon>Ecdysozoa</taxon>
        <taxon>Nematoda</taxon>
        <taxon>Enoplea</taxon>
        <taxon>Dorylaimia</taxon>
        <taxon>Trichinellida</taxon>
        <taxon>Trichuridae</taxon>
        <taxon>Trichuris</taxon>
    </lineage>
</organism>
<dbReference type="EMBL" id="KL363209">
    <property type="protein sequence ID" value="KFD54314.1"/>
    <property type="molecule type" value="Genomic_DNA"/>
</dbReference>
<evidence type="ECO:0000313" key="7">
    <source>
        <dbReference type="Proteomes" id="UP000030764"/>
    </source>
</evidence>
<dbReference type="GO" id="GO:0003735">
    <property type="term" value="F:structural constituent of ribosome"/>
    <property type="evidence" value="ECO:0007669"/>
    <property type="project" value="InterPro"/>
</dbReference>
<dbReference type="OrthoDB" id="268521at2759"/>
<protein>
    <recommendedName>
        <fullName evidence="4">Large ribosomal subunit protein uL16m</fullName>
    </recommendedName>
</protein>
<name>A0A085MAR8_9BILA</name>
<evidence type="ECO:0000256" key="3">
    <source>
        <dbReference type="ARBA" id="ARBA00023274"/>
    </source>
</evidence>
<dbReference type="SUPFAM" id="SSF54686">
    <property type="entry name" value="Ribosomal protein L16p/L10e"/>
    <property type="match status" value="1"/>
</dbReference>
<accession>A0A085MAR8</accession>
<dbReference type="InterPro" id="IPR036920">
    <property type="entry name" value="Ribosomal_uL16_sf"/>
</dbReference>
<dbReference type="GO" id="GO:0019843">
    <property type="term" value="F:rRNA binding"/>
    <property type="evidence" value="ECO:0007669"/>
    <property type="project" value="InterPro"/>
</dbReference>
<dbReference type="InterPro" id="IPR000114">
    <property type="entry name" value="Ribosomal_uL16_bact-type"/>
</dbReference>
<evidence type="ECO:0000313" key="5">
    <source>
        <dbReference type="EMBL" id="KFD54314.1"/>
    </source>
</evidence>
<gene>
    <name evidence="5" type="ORF">M513_04856</name>
    <name evidence="6" type="ORF">M514_04856</name>
</gene>
<dbReference type="Pfam" id="PF00252">
    <property type="entry name" value="Ribosomal_L16"/>
    <property type="match status" value="1"/>
</dbReference>
<dbReference type="Proteomes" id="UP000030764">
    <property type="component" value="Unassembled WGS sequence"/>
</dbReference>
<proteinExistence type="inferred from homology"/>
<evidence type="ECO:0000313" key="6">
    <source>
        <dbReference type="EMBL" id="KFD73130.1"/>
    </source>
</evidence>
<keyword evidence="3" id="KW-0687">Ribonucleoprotein</keyword>
<keyword evidence="2" id="KW-0689">Ribosomal protein</keyword>
<evidence type="ECO:0000256" key="4">
    <source>
        <dbReference type="ARBA" id="ARBA00035302"/>
    </source>
</evidence>
<comment type="similarity">
    <text evidence="1">Belongs to the universal ribosomal protein uL16 family.</text>
</comment>
<evidence type="ECO:0000256" key="2">
    <source>
        <dbReference type="ARBA" id="ARBA00022980"/>
    </source>
</evidence>
<dbReference type="Gene3D" id="3.90.1170.10">
    <property type="entry name" value="Ribosomal protein L10e/L16"/>
    <property type="match status" value="1"/>
</dbReference>
<dbReference type="Proteomes" id="UP000030758">
    <property type="component" value="Unassembled WGS sequence"/>
</dbReference>
<dbReference type="EMBL" id="KL367474">
    <property type="protein sequence ID" value="KFD73130.1"/>
    <property type="molecule type" value="Genomic_DNA"/>
</dbReference>